<keyword evidence="17" id="KW-1185">Reference proteome</keyword>
<evidence type="ECO:0000256" key="7">
    <source>
        <dbReference type="ARBA" id="ARBA00023163"/>
    </source>
</evidence>
<feature type="region of interest" description="Disordered" evidence="12">
    <location>
        <begin position="1204"/>
        <end position="1267"/>
    </location>
</feature>
<dbReference type="InterPro" id="IPR009401">
    <property type="entry name" value="Med13_C"/>
</dbReference>
<evidence type="ECO:0000256" key="10">
    <source>
        <dbReference type="ARBA" id="ARBA00032008"/>
    </source>
</evidence>
<protein>
    <recommendedName>
        <fullName evidence="3 11">Mediator of RNA polymerase II transcription subunit 13</fullName>
    </recommendedName>
    <alternativeName>
        <fullName evidence="10 11">Mediator complex subunit 13</fullName>
    </alternativeName>
</protein>
<dbReference type="PANTHER" id="PTHR48249">
    <property type="entry name" value="MEDIATOR OF RNA POLYMERASE II TRANSCRIPTION SUBUNIT 13"/>
    <property type="match status" value="1"/>
</dbReference>
<feature type="compositionally biased region" description="Polar residues" evidence="12">
    <location>
        <begin position="560"/>
        <end position="573"/>
    </location>
</feature>
<sequence length="1387" mass="151773">MTTTLDLPNNYSTNVFTLNDFAEIAYIVCTVATPPTQDAVASSSTPENILARLRKTEQQFREASILAALDVETRQLFTFYKKVDIANAKDQKTLLSKFGYVLRSNTCTIAYKTAARLPDLIKPEQARLYRLFTTAVVSSIKLLPDGDSAVQPVGPNLYLVERTASEGMNSFESISKWSLYRIDLQVIPSGLLVLTIAKDGNLTFLRMLEVTQDSNRLQRLMRDSTAVYLAPVGRIARLAYRGIESRIALAADHPGQVLVGDQTLDVWKQLWKELLPPWLKENMTTATGTEDPGWIEAEIPVQEVDAESRRSPNSPSSPQSSDEKVIWKPISWPASLCFVLDSHCTDPVSPTSSDEDPMQFVQDWLTGTGKQPASTMMAGRSHRDTGEDDDELLFADEDAFEDSEHFQPFAPPAFPGSQSIYPTPPDVLMAHPTPGLSSMDGVSMTPANLARGPSDAVQQYDSEMQDLEDVSGPGGLSGFYDEDLFEELPDDHFGQEGNGDEPNWDFFDRPGGDNKATPMATLARGEIFSARTELPDGAKSAEDRLANDDIRMRWEHQSDSNKVTAPASTTSWPEGNMEKQDSTSNTEKRSFPRQLDLENRSQTSQRSGHPKSRYNVVATHPKGAGPSRRSSMYDGIRPMSTTSDRDNRYMADGDYWFDPNPEAPQSSHPSKFATIFQRPSSSSSGSGSSVGSLYPSSALEASGRKSPDFPRQWTEYQQPPDVVNSLSEVDRKSAEHEIQHLLTLLKPGFLEVPSITDFGSHDGLHTIPEVGSNELMQIAHVLVEQISQTSLNTTEMRLSESPEMPGDLLGVNVDLSGINTSTNASSVQQLVHLKVDSNNSKGQGKIVKLLPSQICVRRADQPLLASASILDFWDTLNLQPESGVKNVTAFCIHPDARNVADGCSNLLHRMADTYSSCALGSHSTGRLPGVTDDGLVIWDQKGPSRSGLHETCQRLGSALATASSTNDTVIVYMISQDKSAAAYLQACQAFYTLFESFRRGLGDRQDFFDIALQVIPPDFIASPETLVIHPQSTYIKLAIEVYNRLPPSDLSGPPAAAGSAIVLAKADSSVHFRLSPTFTSPLFKNGPCLHLAYSISVNGRWITAAWTDELGRVALIMSYCIRLYDPARQRPRQEIFQEMWEVSHDIMGRVHSSWHLAVVKQGHYEPAEVLEWQQIIDGSSTSRTGCLTLLVSVQLEPVLRVFPPHAQSKSGQPSLQNTYGTPASTPQASMTSPDQIVAATPTPGGSSNLNAPTPSDPGFDPNIDGDLTLLDPTEESWGLILPYGVNQSTNMVDLHPALATGLLIKRRGPKIEDGCIAIEVSLIRSSAPATATSTESSNDELLEELIAQYRGLVTLAVTRGCIDPLIECVPWHIAASSRGSRILGEVL</sequence>
<feature type="region of interest" description="Disordered" evidence="12">
    <location>
        <begin position="304"/>
        <end position="324"/>
    </location>
</feature>
<evidence type="ECO:0000256" key="9">
    <source>
        <dbReference type="ARBA" id="ARBA00025661"/>
    </source>
</evidence>
<dbReference type="GeneID" id="19165708"/>
<feature type="compositionally biased region" description="Polar residues" evidence="12">
    <location>
        <begin position="1243"/>
        <end position="1253"/>
    </location>
</feature>
<dbReference type="Proteomes" id="UP000019478">
    <property type="component" value="Unassembled WGS sequence"/>
</dbReference>
<evidence type="ECO:0000259" key="13">
    <source>
        <dbReference type="Pfam" id="PF06333"/>
    </source>
</evidence>
<evidence type="ECO:0000256" key="8">
    <source>
        <dbReference type="ARBA" id="ARBA00023242"/>
    </source>
</evidence>
<feature type="region of interest" description="Disordered" evidence="12">
    <location>
        <begin position="490"/>
        <end position="651"/>
    </location>
</feature>
<keyword evidence="4 11" id="KW-0678">Repressor</keyword>
<feature type="compositionally biased region" description="Polar residues" evidence="12">
    <location>
        <begin position="1207"/>
        <end position="1234"/>
    </location>
</feature>
<dbReference type="PANTHER" id="PTHR48249:SF3">
    <property type="entry name" value="MEDIATOR OF RNA POLYMERASE II TRANSCRIPTION SUBUNIT 13"/>
    <property type="match status" value="1"/>
</dbReference>
<keyword evidence="8 11" id="KW-0539">Nucleus</keyword>
<dbReference type="STRING" id="1182542.W9YKE1"/>
<evidence type="ECO:0000256" key="3">
    <source>
        <dbReference type="ARBA" id="ARBA00019618"/>
    </source>
</evidence>
<dbReference type="eggNOG" id="ENOG502QQJC">
    <property type="taxonomic scope" value="Eukaryota"/>
</dbReference>
<comment type="similarity">
    <text evidence="2 11">Belongs to the Mediator complex subunit 13 family.</text>
</comment>
<evidence type="ECO:0000256" key="12">
    <source>
        <dbReference type="SAM" id="MobiDB-lite"/>
    </source>
</evidence>
<feature type="domain" description="Mediator complex subunit Med13 N-terminal" evidence="14">
    <location>
        <begin position="6"/>
        <end position="341"/>
    </location>
</feature>
<keyword evidence="7 11" id="KW-0804">Transcription</keyword>
<dbReference type="InterPro" id="IPR041285">
    <property type="entry name" value="MID_MedPIWI"/>
</dbReference>
<evidence type="ECO:0000256" key="5">
    <source>
        <dbReference type="ARBA" id="ARBA00023015"/>
    </source>
</evidence>
<dbReference type="Pfam" id="PF18296">
    <property type="entry name" value="MID_MedPIWI"/>
    <property type="match status" value="1"/>
</dbReference>
<dbReference type="GO" id="GO:0045944">
    <property type="term" value="P:positive regulation of transcription by RNA polymerase II"/>
    <property type="evidence" value="ECO:0007669"/>
    <property type="project" value="TreeGrafter"/>
</dbReference>
<evidence type="ECO:0000313" key="16">
    <source>
        <dbReference type="EMBL" id="EXJ93018.1"/>
    </source>
</evidence>
<gene>
    <name evidence="16" type="ORF">A1O3_01574</name>
</gene>
<name>W9YKE1_9EURO</name>
<dbReference type="HOGENOM" id="CLU_002210_0_0_1"/>
<evidence type="ECO:0000256" key="1">
    <source>
        <dbReference type="ARBA" id="ARBA00004123"/>
    </source>
</evidence>
<dbReference type="RefSeq" id="XP_007729908.1">
    <property type="nucleotide sequence ID" value="XM_007731718.1"/>
</dbReference>
<feature type="compositionally biased region" description="Low complexity" evidence="12">
    <location>
        <begin position="680"/>
        <end position="697"/>
    </location>
</feature>
<feature type="compositionally biased region" description="Low complexity" evidence="12">
    <location>
        <begin position="311"/>
        <end position="320"/>
    </location>
</feature>
<dbReference type="GO" id="GO:0003713">
    <property type="term" value="F:transcription coactivator activity"/>
    <property type="evidence" value="ECO:0007669"/>
    <property type="project" value="TreeGrafter"/>
</dbReference>
<organism evidence="16 17">
    <name type="scientific">Capronia epimyces CBS 606.96</name>
    <dbReference type="NCBI Taxonomy" id="1182542"/>
    <lineage>
        <taxon>Eukaryota</taxon>
        <taxon>Fungi</taxon>
        <taxon>Dikarya</taxon>
        <taxon>Ascomycota</taxon>
        <taxon>Pezizomycotina</taxon>
        <taxon>Eurotiomycetes</taxon>
        <taxon>Chaetothyriomycetidae</taxon>
        <taxon>Chaetothyriales</taxon>
        <taxon>Herpotrichiellaceae</taxon>
        <taxon>Capronia</taxon>
    </lineage>
</organism>
<evidence type="ECO:0000256" key="4">
    <source>
        <dbReference type="ARBA" id="ARBA00022491"/>
    </source>
</evidence>
<dbReference type="GO" id="GO:0016592">
    <property type="term" value="C:mediator complex"/>
    <property type="evidence" value="ECO:0007669"/>
    <property type="project" value="InterPro"/>
</dbReference>
<keyword evidence="6 11" id="KW-0010">Activator</keyword>
<feature type="compositionally biased region" description="Basic and acidic residues" evidence="12">
    <location>
        <begin position="533"/>
        <end position="559"/>
    </location>
</feature>
<evidence type="ECO:0000259" key="15">
    <source>
        <dbReference type="Pfam" id="PF18296"/>
    </source>
</evidence>
<dbReference type="Pfam" id="PF06333">
    <property type="entry name" value="Med13_C"/>
    <property type="match status" value="1"/>
</dbReference>
<evidence type="ECO:0000256" key="11">
    <source>
        <dbReference type="RuleBase" id="RU364134"/>
    </source>
</evidence>
<dbReference type="InterPro" id="IPR021643">
    <property type="entry name" value="Mediator_Med13_N"/>
</dbReference>
<comment type="subcellular location">
    <subcellularLocation>
        <location evidence="1 11">Nucleus</location>
    </subcellularLocation>
</comment>
<dbReference type="EMBL" id="AMGY01000001">
    <property type="protein sequence ID" value="EXJ93018.1"/>
    <property type="molecule type" value="Genomic_DNA"/>
</dbReference>
<reference evidence="16 17" key="1">
    <citation type="submission" date="2013-03" db="EMBL/GenBank/DDBJ databases">
        <title>The Genome Sequence of Capronia epimyces CBS 606.96.</title>
        <authorList>
            <consortium name="The Broad Institute Genomics Platform"/>
            <person name="Cuomo C."/>
            <person name="de Hoog S."/>
            <person name="Gorbushina A."/>
            <person name="Walker B."/>
            <person name="Young S.K."/>
            <person name="Zeng Q."/>
            <person name="Gargeya S."/>
            <person name="Fitzgerald M."/>
            <person name="Haas B."/>
            <person name="Abouelleil A."/>
            <person name="Allen A.W."/>
            <person name="Alvarado L."/>
            <person name="Arachchi H.M."/>
            <person name="Berlin A.M."/>
            <person name="Chapman S.B."/>
            <person name="Gainer-Dewar J."/>
            <person name="Goldberg J."/>
            <person name="Griggs A."/>
            <person name="Gujja S."/>
            <person name="Hansen M."/>
            <person name="Howarth C."/>
            <person name="Imamovic A."/>
            <person name="Ireland A."/>
            <person name="Larimer J."/>
            <person name="McCowan C."/>
            <person name="Murphy C."/>
            <person name="Pearson M."/>
            <person name="Poon T.W."/>
            <person name="Priest M."/>
            <person name="Roberts A."/>
            <person name="Saif S."/>
            <person name="Shea T."/>
            <person name="Sisk P."/>
            <person name="Sykes S."/>
            <person name="Wortman J."/>
            <person name="Nusbaum C."/>
            <person name="Birren B."/>
        </authorList>
    </citation>
    <scope>NUCLEOTIDE SEQUENCE [LARGE SCALE GENOMIC DNA]</scope>
    <source>
        <strain evidence="16 17">CBS 606.96</strain>
    </source>
</reference>
<proteinExistence type="inferred from homology"/>
<dbReference type="InterPro" id="IPR051139">
    <property type="entry name" value="Mediator_complx_sub13"/>
</dbReference>
<evidence type="ECO:0000256" key="2">
    <source>
        <dbReference type="ARBA" id="ARBA00009354"/>
    </source>
</evidence>
<comment type="function">
    <text evidence="9 11">Component of the SRB8-11 complex. The SRB8-11 complex is a regulatory module of the Mediator complex which is itself involved in regulation of basal and activated RNA polymerase II-dependent transcription. The SRB8-11 complex may be involved in the transcriptional repression of a subset of genes regulated by Mediator. It may inhibit the association of the Mediator complex with RNA polymerase II to form the holoenzyme complex.</text>
</comment>
<feature type="compositionally biased region" description="Basic and acidic residues" evidence="12">
    <location>
        <begin position="576"/>
        <end position="599"/>
    </location>
</feature>
<feature type="domain" description="MID" evidence="15">
    <location>
        <begin position="885"/>
        <end position="1047"/>
    </location>
</feature>
<comment type="caution">
    <text evidence="16">The sequence shown here is derived from an EMBL/GenBank/DDBJ whole genome shotgun (WGS) entry which is preliminary data.</text>
</comment>
<evidence type="ECO:0000313" key="17">
    <source>
        <dbReference type="Proteomes" id="UP000019478"/>
    </source>
</evidence>
<evidence type="ECO:0000259" key="14">
    <source>
        <dbReference type="Pfam" id="PF11597"/>
    </source>
</evidence>
<dbReference type="Pfam" id="PF11597">
    <property type="entry name" value="Med13_N"/>
    <property type="match status" value="1"/>
</dbReference>
<comment type="subunit">
    <text evidence="11">Component of the SRB8-11 complex, which itself associates with the Mediator complex.</text>
</comment>
<evidence type="ECO:0000256" key="6">
    <source>
        <dbReference type="ARBA" id="ARBA00023159"/>
    </source>
</evidence>
<feature type="domain" description="Mediator complex subunit Med13 C-terminal" evidence="13">
    <location>
        <begin position="1059"/>
        <end position="1375"/>
    </location>
</feature>
<dbReference type="OrthoDB" id="103819at2759"/>
<feature type="region of interest" description="Disordered" evidence="12">
    <location>
        <begin position="675"/>
        <end position="716"/>
    </location>
</feature>
<accession>W9YKE1</accession>
<keyword evidence="5 11" id="KW-0805">Transcription regulation</keyword>